<dbReference type="AlphaFoldDB" id="A0A4Y2I506"/>
<reference evidence="1 2" key="1">
    <citation type="journal article" date="2019" name="Sci. Rep.">
        <title>Orb-weaving spider Araneus ventricosus genome elucidates the spidroin gene catalogue.</title>
        <authorList>
            <person name="Kono N."/>
            <person name="Nakamura H."/>
            <person name="Ohtoshi R."/>
            <person name="Moran D.A.P."/>
            <person name="Shinohara A."/>
            <person name="Yoshida Y."/>
            <person name="Fujiwara M."/>
            <person name="Mori M."/>
            <person name="Tomita M."/>
            <person name="Arakawa K."/>
        </authorList>
    </citation>
    <scope>NUCLEOTIDE SEQUENCE [LARGE SCALE GENOMIC DNA]</scope>
</reference>
<comment type="caution">
    <text evidence="1">The sequence shown here is derived from an EMBL/GenBank/DDBJ whole genome shotgun (WGS) entry which is preliminary data.</text>
</comment>
<evidence type="ECO:0000313" key="1">
    <source>
        <dbReference type="EMBL" id="GBM72664.1"/>
    </source>
</evidence>
<name>A0A4Y2I506_ARAVE</name>
<evidence type="ECO:0000313" key="2">
    <source>
        <dbReference type="Proteomes" id="UP000499080"/>
    </source>
</evidence>
<proteinExistence type="predicted"/>
<gene>
    <name evidence="1" type="ORF">AVEN_213166_1</name>
</gene>
<protein>
    <submittedName>
        <fullName evidence="1">Uncharacterized protein</fullName>
    </submittedName>
</protein>
<dbReference type="PANTHER" id="PTHR46954">
    <property type="entry name" value="C2H2-TYPE DOMAIN-CONTAINING PROTEIN"/>
    <property type="match status" value="1"/>
</dbReference>
<dbReference type="EMBL" id="BGPR01002393">
    <property type="protein sequence ID" value="GBM72664.1"/>
    <property type="molecule type" value="Genomic_DNA"/>
</dbReference>
<dbReference type="Proteomes" id="UP000499080">
    <property type="component" value="Unassembled WGS sequence"/>
</dbReference>
<dbReference type="PANTHER" id="PTHR46954:SF1">
    <property type="entry name" value="C2H2-TYPE DOMAIN-CONTAINING PROTEIN"/>
    <property type="match status" value="1"/>
</dbReference>
<accession>A0A4Y2I506</accession>
<keyword evidence="2" id="KW-1185">Reference proteome</keyword>
<dbReference type="OrthoDB" id="7698126at2759"/>
<sequence length="84" mass="9550">MKPWKFEKCGRLKLVADQPELLKAIVDIAIRGSAAHENRQRDVYRSIKKLDELTAHLKLDEFSVSGSGVYLRLLPKRSSTLEGK</sequence>
<organism evidence="1 2">
    <name type="scientific">Araneus ventricosus</name>
    <name type="common">Orbweaver spider</name>
    <name type="synonym">Epeira ventricosa</name>
    <dbReference type="NCBI Taxonomy" id="182803"/>
    <lineage>
        <taxon>Eukaryota</taxon>
        <taxon>Metazoa</taxon>
        <taxon>Ecdysozoa</taxon>
        <taxon>Arthropoda</taxon>
        <taxon>Chelicerata</taxon>
        <taxon>Arachnida</taxon>
        <taxon>Araneae</taxon>
        <taxon>Araneomorphae</taxon>
        <taxon>Entelegynae</taxon>
        <taxon>Araneoidea</taxon>
        <taxon>Araneidae</taxon>
        <taxon>Araneus</taxon>
    </lineage>
</organism>